<evidence type="ECO:0000313" key="17">
    <source>
        <dbReference type="EMBL" id="VFK45603.1"/>
    </source>
</evidence>
<evidence type="ECO:0000256" key="1">
    <source>
        <dbReference type="ARBA" id="ARBA00003543"/>
    </source>
</evidence>
<proteinExistence type="inferred from homology"/>
<protein>
    <recommendedName>
        <fullName evidence="5 13">ATP synthase epsilon chain</fullName>
    </recommendedName>
    <alternativeName>
        <fullName evidence="12 13">ATP synthase F1 sector epsilon subunit</fullName>
    </alternativeName>
    <alternativeName>
        <fullName evidence="11 13">F-ATPase epsilon subunit</fullName>
    </alternativeName>
</protein>
<dbReference type="InterPro" id="IPR036771">
    <property type="entry name" value="ATPsynth_dsu/esu_N"/>
</dbReference>
<keyword evidence="13" id="KW-0375">Hydrogen ion transport</keyword>
<comment type="function">
    <text evidence="1 13">Produces ATP from ADP in the presence of a proton gradient across the membrane.</text>
</comment>
<organism evidence="16">
    <name type="scientific">Candidatus Kentrum sp. SD</name>
    <dbReference type="NCBI Taxonomy" id="2126332"/>
    <lineage>
        <taxon>Bacteria</taxon>
        <taxon>Pseudomonadati</taxon>
        <taxon>Pseudomonadota</taxon>
        <taxon>Gammaproteobacteria</taxon>
        <taxon>Candidatus Kentrum</taxon>
    </lineage>
</organism>
<dbReference type="Gene3D" id="2.60.15.10">
    <property type="entry name" value="F0F1 ATP synthase delta/epsilon subunit, N-terminal"/>
    <property type="match status" value="1"/>
</dbReference>
<keyword evidence="6 13" id="KW-0813">Transport</keyword>
<evidence type="ECO:0000256" key="7">
    <source>
        <dbReference type="ARBA" id="ARBA00023065"/>
    </source>
</evidence>
<keyword evidence="13" id="KW-1003">Cell membrane</keyword>
<dbReference type="GO" id="GO:0045259">
    <property type="term" value="C:proton-transporting ATP synthase complex"/>
    <property type="evidence" value="ECO:0007669"/>
    <property type="project" value="UniProtKB-KW"/>
</dbReference>
<gene>
    <name evidence="13" type="primary">atpC</name>
    <name evidence="17" type="ORF">BECKSD772E_GA0070983_10573</name>
    <name evidence="16" type="ORF">BECKSD772F_GA0070984_100940</name>
</gene>
<dbReference type="InterPro" id="IPR020546">
    <property type="entry name" value="ATP_synth_F1_dsu/esu_N"/>
</dbReference>
<dbReference type="NCBIfam" id="TIGR01216">
    <property type="entry name" value="ATP_synt_epsi"/>
    <property type="match status" value="1"/>
</dbReference>
<evidence type="ECO:0000256" key="8">
    <source>
        <dbReference type="ARBA" id="ARBA00023136"/>
    </source>
</evidence>
<evidence type="ECO:0000313" key="16">
    <source>
        <dbReference type="EMBL" id="VFK37063.1"/>
    </source>
</evidence>
<evidence type="ECO:0000256" key="14">
    <source>
        <dbReference type="RuleBase" id="RU003656"/>
    </source>
</evidence>
<evidence type="ECO:0000256" key="11">
    <source>
        <dbReference type="ARBA" id="ARBA00030215"/>
    </source>
</evidence>
<dbReference type="InterPro" id="IPR001469">
    <property type="entry name" value="ATP_synth_F1_dsu/esu"/>
</dbReference>
<dbReference type="GO" id="GO:0005886">
    <property type="term" value="C:plasma membrane"/>
    <property type="evidence" value="ECO:0007669"/>
    <property type="project" value="UniProtKB-SubCell"/>
</dbReference>
<name>A0A450Y6B5_9GAMM</name>
<evidence type="ECO:0000259" key="15">
    <source>
        <dbReference type="Pfam" id="PF02823"/>
    </source>
</evidence>
<comment type="similarity">
    <text evidence="3 13 14">Belongs to the ATPase epsilon chain family.</text>
</comment>
<feature type="domain" description="ATP synthase F1 complex delta/epsilon subunit N-terminal" evidence="15">
    <location>
        <begin position="5"/>
        <end position="84"/>
    </location>
</feature>
<evidence type="ECO:0000256" key="9">
    <source>
        <dbReference type="ARBA" id="ARBA00023196"/>
    </source>
</evidence>
<evidence type="ECO:0000256" key="6">
    <source>
        <dbReference type="ARBA" id="ARBA00022448"/>
    </source>
</evidence>
<comment type="subcellular location">
    <subcellularLocation>
        <location evidence="2 13">Cell membrane</location>
        <topology evidence="2 13">Peripheral membrane protein</topology>
    </subcellularLocation>
</comment>
<keyword evidence="9 13" id="KW-0139">CF(1)</keyword>
<accession>A0A450Y6B5</accession>
<dbReference type="GO" id="GO:0005524">
    <property type="term" value="F:ATP binding"/>
    <property type="evidence" value="ECO:0007669"/>
    <property type="project" value="UniProtKB-UniRule"/>
</dbReference>
<sequence length="161" mass="17833">MANTIQVDVVSAEGEIFTGSARMVVVPAVMGEIGILPRHSPLLTRLESGEIRLYLPDEREISIYILGGLLEIQPSIVTVLSDTALRTDVIDEAAAIAVRKQVEENKRNSEKAIRQGMSGFDYAKAKQELAQAIAQIRTLDELQKRYRKKGIGHSRANDDFQ</sequence>
<dbReference type="GO" id="GO:0046933">
    <property type="term" value="F:proton-transporting ATP synthase activity, rotational mechanism"/>
    <property type="evidence" value="ECO:0007669"/>
    <property type="project" value="UniProtKB-UniRule"/>
</dbReference>
<evidence type="ECO:0000256" key="3">
    <source>
        <dbReference type="ARBA" id="ARBA00005712"/>
    </source>
</evidence>
<dbReference type="PANTHER" id="PTHR13822:SF10">
    <property type="entry name" value="ATP SYNTHASE EPSILON CHAIN, CHLOROPLASTIC"/>
    <property type="match status" value="1"/>
</dbReference>
<reference evidence="16" key="1">
    <citation type="submission" date="2019-02" db="EMBL/GenBank/DDBJ databases">
        <authorList>
            <person name="Gruber-Vodicka R. H."/>
            <person name="Seah K. B. B."/>
        </authorList>
    </citation>
    <scope>NUCLEOTIDE SEQUENCE</scope>
    <source>
        <strain evidence="17">BECK_S1320</strain>
        <strain evidence="16">BECK_S1321</strain>
    </source>
</reference>
<dbReference type="HAMAP" id="MF_00530">
    <property type="entry name" value="ATP_synth_epsil_bac"/>
    <property type="match status" value="1"/>
</dbReference>
<evidence type="ECO:0000256" key="2">
    <source>
        <dbReference type="ARBA" id="ARBA00004202"/>
    </source>
</evidence>
<keyword evidence="10 13" id="KW-0066">ATP synthesis</keyword>
<comment type="subunit">
    <text evidence="4 13 14">F-type ATPases have 2 components, CF(1) - the catalytic core - and CF(0) - the membrane proton channel. CF(1) has five subunits: alpha(3), beta(3), gamma(1), delta(1), epsilon(1). CF(0) has three main subunits: a, b and c.</text>
</comment>
<dbReference type="AlphaFoldDB" id="A0A450Y6B5"/>
<keyword evidence="7 13" id="KW-0406">Ion transport</keyword>
<evidence type="ECO:0000256" key="4">
    <source>
        <dbReference type="ARBA" id="ARBA00011648"/>
    </source>
</evidence>
<dbReference type="CDD" id="cd12152">
    <property type="entry name" value="F1-ATPase_delta"/>
    <property type="match status" value="1"/>
</dbReference>
<dbReference type="InterPro" id="IPR036794">
    <property type="entry name" value="ATP_F1_dsu/esu_C_sf"/>
</dbReference>
<keyword evidence="8 13" id="KW-0472">Membrane</keyword>
<dbReference type="EMBL" id="CAADFU010000057">
    <property type="protein sequence ID" value="VFK45603.1"/>
    <property type="molecule type" value="Genomic_DNA"/>
</dbReference>
<evidence type="ECO:0000256" key="13">
    <source>
        <dbReference type="HAMAP-Rule" id="MF_00530"/>
    </source>
</evidence>
<dbReference type="Pfam" id="PF02823">
    <property type="entry name" value="ATP-synt_DE_N"/>
    <property type="match status" value="1"/>
</dbReference>
<dbReference type="Gene3D" id="1.20.5.440">
    <property type="entry name" value="ATP synthase delta/epsilon subunit, C-terminal domain"/>
    <property type="match status" value="1"/>
</dbReference>
<dbReference type="SUPFAM" id="SSF46604">
    <property type="entry name" value="Epsilon subunit of F1F0-ATP synthase C-terminal domain"/>
    <property type="match status" value="1"/>
</dbReference>
<dbReference type="PANTHER" id="PTHR13822">
    <property type="entry name" value="ATP SYNTHASE DELTA/EPSILON CHAIN"/>
    <property type="match status" value="1"/>
</dbReference>
<dbReference type="NCBIfam" id="NF001847">
    <property type="entry name" value="PRK00571.1-4"/>
    <property type="match status" value="1"/>
</dbReference>
<evidence type="ECO:0000256" key="5">
    <source>
        <dbReference type="ARBA" id="ARBA00014480"/>
    </source>
</evidence>
<dbReference type="EMBL" id="CAADFR010000009">
    <property type="protein sequence ID" value="VFK37063.1"/>
    <property type="molecule type" value="Genomic_DNA"/>
</dbReference>
<dbReference type="SUPFAM" id="SSF51344">
    <property type="entry name" value="Epsilon subunit of F1F0-ATP synthase N-terminal domain"/>
    <property type="match status" value="1"/>
</dbReference>
<evidence type="ECO:0000256" key="10">
    <source>
        <dbReference type="ARBA" id="ARBA00023310"/>
    </source>
</evidence>
<evidence type="ECO:0000256" key="12">
    <source>
        <dbReference type="ARBA" id="ARBA00031795"/>
    </source>
</evidence>